<accession>G3HB07</accession>
<sequence>MLLPGVCATLGAPCPVSAPSEDSVPQGGGSTLPCLVLPAADSLSGFHPQCPS</sequence>
<organism evidence="1 2">
    <name type="scientific">Cricetulus griseus</name>
    <name type="common">Chinese hamster</name>
    <name type="synonym">Cricetulus barabensis griseus</name>
    <dbReference type="NCBI Taxonomy" id="10029"/>
    <lineage>
        <taxon>Eukaryota</taxon>
        <taxon>Metazoa</taxon>
        <taxon>Chordata</taxon>
        <taxon>Craniata</taxon>
        <taxon>Vertebrata</taxon>
        <taxon>Euteleostomi</taxon>
        <taxon>Mammalia</taxon>
        <taxon>Eutheria</taxon>
        <taxon>Euarchontoglires</taxon>
        <taxon>Glires</taxon>
        <taxon>Rodentia</taxon>
        <taxon>Myomorpha</taxon>
        <taxon>Muroidea</taxon>
        <taxon>Cricetidae</taxon>
        <taxon>Cricetinae</taxon>
        <taxon>Cricetulus</taxon>
    </lineage>
</organism>
<proteinExistence type="predicted"/>
<reference evidence="2" key="1">
    <citation type="journal article" date="2011" name="Nat. Biotechnol.">
        <title>The genomic sequence of the Chinese hamster ovary (CHO)-K1 cell line.</title>
        <authorList>
            <person name="Xu X."/>
            <person name="Nagarajan H."/>
            <person name="Lewis N.E."/>
            <person name="Pan S."/>
            <person name="Cai Z."/>
            <person name="Liu X."/>
            <person name="Chen W."/>
            <person name="Xie M."/>
            <person name="Wang W."/>
            <person name="Hammond S."/>
            <person name="Andersen M.R."/>
            <person name="Neff N."/>
            <person name="Passarelli B."/>
            <person name="Koh W."/>
            <person name="Fan H.C."/>
            <person name="Wang J."/>
            <person name="Gui Y."/>
            <person name="Lee K.H."/>
            <person name="Betenbaugh M.J."/>
            <person name="Quake S.R."/>
            <person name="Famili I."/>
            <person name="Palsson B.O."/>
            <person name="Wang J."/>
        </authorList>
    </citation>
    <scope>NUCLEOTIDE SEQUENCE [LARGE SCALE GENOMIC DNA]</scope>
    <source>
        <strain evidence="2">CHO K1 cell line</strain>
    </source>
</reference>
<dbReference type="EMBL" id="JH000260">
    <property type="protein sequence ID" value="EGW08484.1"/>
    <property type="molecule type" value="Genomic_DNA"/>
</dbReference>
<gene>
    <name evidence="1" type="ORF">I79_007620</name>
</gene>
<evidence type="ECO:0000313" key="1">
    <source>
        <dbReference type="EMBL" id="EGW08484.1"/>
    </source>
</evidence>
<name>G3HB07_CRIGR</name>
<protein>
    <submittedName>
        <fullName evidence="1">Uncharacterized protein</fullName>
    </submittedName>
</protein>
<evidence type="ECO:0000313" key="2">
    <source>
        <dbReference type="Proteomes" id="UP000001075"/>
    </source>
</evidence>
<dbReference type="InParanoid" id="G3HB07"/>
<dbReference type="AlphaFoldDB" id="G3HB07"/>
<dbReference type="Proteomes" id="UP000001075">
    <property type="component" value="Unassembled WGS sequence"/>
</dbReference>